<dbReference type="AlphaFoldDB" id="A0AAE4YC02"/>
<dbReference type="RefSeq" id="WP_168774279.1">
    <property type="nucleotide sequence ID" value="NZ_JAABNR010000006.1"/>
</dbReference>
<proteinExistence type="predicted"/>
<dbReference type="Proteomes" id="UP001193501">
    <property type="component" value="Unassembled WGS sequence"/>
</dbReference>
<dbReference type="EMBL" id="JAABNR010000006">
    <property type="protein sequence ID" value="NBZ87464.1"/>
    <property type="molecule type" value="Genomic_DNA"/>
</dbReference>
<organism evidence="1 2">
    <name type="scientific">Stagnihabitans tardus</name>
    <dbReference type="NCBI Taxonomy" id="2699202"/>
    <lineage>
        <taxon>Bacteria</taxon>
        <taxon>Pseudomonadati</taxon>
        <taxon>Pseudomonadota</taxon>
        <taxon>Alphaproteobacteria</taxon>
        <taxon>Rhodobacterales</taxon>
        <taxon>Paracoccaceae</taxon>
        <taxon>Stagnihabitans</taxon>
    </lineage>
</organism>
<evidence type="ECO:0000313" key="1">
    <source>
        <dbReference type="EMBL" id="NBZ87464.1"/>
    </source>
</evidence>
<protein>
    <submittedName>
        <fullName evidence="1">Uncharacterized protein</fullName>
    </submittedName>
</protein>
<sequence>MTRTDLALLWRRHRAASLVFLLAAAVTLFFVVRIAVSAVYWAGHHEEPIQPWMTVGYIGHSWDLPPREIDARAGLPMPVEGQPFTLQEIADQRGVPVAEVIALVEKTLAEMRAAEGMAP</sequence>
<evidence type="ECO:0000313" key="2">
    <source>
        <dbReference type="Proteomes" id="UP001193501"/>
    </source>
</evidence>
<keyword evidence="2" id="KW-1185">Reference proteome</keyword>
<accession>A0AAE4YC02</accession>
<reference evidence="1" key="1">
    <citation type="submission" date="2020-01" db="EMBL/GenBank/DDBJ databases">
        <authorList>
            <person name="Chen W.-M."/>
        </authorList>
    </citation>
    <scope>NUCLEOTIDE SEQUENCE</scope>
    <source>
        <strain evidence="1">CYK-10</strain>
    </source>
</reference>
<gene>
    <name evidence="1" type="ORF">GV832_07720</name>
</gene>
<name>A0AAE4YC02_9RHOB</name>
<comment type="caution">
    <text evidence="1">The sequence shown here is derived from an EMBL/GenBank/DDBJ whole genome shotgun (WGS) entry which is preliminary data.</text>
</comment>